<dbReference type="Pfam" id="PF05199">
    <property type="entry name" value="GMC_oxred_C"/>
    <property type="match status" value="1"/>
</dbReference>
<evidence type="ECO:0000313" key="7">
    <source>
        <dbReference type="EMBL" id="BAB51745.1"/>
    </source>
</evidence>
<comment type="similarity">
    <text evidence="2">Belongs to the GMC oxidoreductase family.</text>
</comment>
<evidence type="ECO:0000256" key="2">
    <source>
        <dbReference type="ARBA" id="ARBA00010790"/>
    </source>
</evidence>
<dbReference type="Proteomes" id="UP000000552">
    <property type="component" value="Chromosome"/>
</dbReference>
<evidence type="ECO:0000313" key="8">
    <source>
        <dbReference type="Proteomes" id="UP000000552"/>
    </source>
</evidence>
<sequence length="523" mass="58536">MTPRSWRVTASNITRSAEWRHESERGKQAEFGTRARRGKELQLMVLDVKPEQITKDHFDLIAIGSGFGSAFFLHEFAKRRKARILILEWGRHNTHEWQLGQNANTDIDDESTYKTNSDKPWNYTIGLGGGTNCWFAQTPRFHPNDFRLKSTYGIGNDWPISYDDVEPFYCDAEEIMSISGDPDMAAMLPRSKPFPQPPHRMSTPDKMMKAAQPDQHFVMPTARARVPTAQRTSCCANLRCWLCPVDAKFTANNGLMHVFEHPDVSVCLGAEVRRLDQVGGTVRSVTFVHDGKEYQVSGDLFILGANAIQSAAIMLRSGLRDEFVGRGLHESYGWNFEVYLDGVDNFDGSTITTGLNFGLYDGPHRSEHAAALVYFENRWQHGMRAEKGRLRQTLPLVVVTENLLDDENFVTLDEDDNAFVSFKAPSDYAVKGMARALDKLPELLAPLPVERLFDRGIRPTESHVQGTLRMGTGPADSVIDSNMIHHRLRNLVVVGTSTYPSCSCANPSLTAAALSLRAASRIA</sequence>
<evidence type="ECO:0000256" key="4">
    <source>
        <dbReference type="ARBA" id="ARBA00022827"/>
    </source>
</evidence>
<accession>Q98C76</accession>
<keyword evidence="5" id="KW-0560">Oxidoreductase</keyword>
<gene>
    <name evidence="7" type="ordered locus">mlr5266</name>
</gene>
<organism evidence="7 8">
    <name type="scientific">Mesorhizobium japonicum (strain LMG 29417 / CECT 9101 / MAFF 303099)</name>
    <name type="common">Mesorhizobium loti (strain MAFF 303099)</name>
    <dbReference type="NCBI Taxonomy" id="266835"/>
    <lineage>
        <taxon>Bacteria</taxon>
        <taxon>Pseudomonadati</taxon>
        <taxon>Pseudomonadota</taxon>
        <taxon>Alphaproteobacteria</taxon>
        <taxon>Hyphomicrobiales</taxon>
        <taxon>Phyllobacteriaceae</taxon>
        <taxon>Mesorhizobium</taxon>
    </lineage>
</organism>
<dbReference type="GO" id="GO:0016614">
    <property type="term" value="F:oxidoreductase activity, acting on CH-OH group of donors"/>
    <property type="evidence" value="ECO:0007669"/>
    <property type="project" value="InterPro"/>
</dbReference>
<evidence type="ECO:0000256" key="5">
    <source>
        <dbReference type="ARBA" id="ARBA00023002"/>
    </source>
</evidence>
<dbReference type="PANTHER" id="PTHR42784">
    <property type="entry name" value="PYRANOSE 2-OXIDASE"/>
    <property type="match status" value="1"/>
</dbReference>
<feature type="domain" description="Glucose-methanol-choline oxidoreductase C-terminal" evidence="6">
    <location>
        <begin position="427"/>
        <end position="514"/>
    </location>
</feature>
<dbReference type="HOGENOM" id="CLU_008878_4_1_5"/>
<dbReference type="AlphaFoldDB" id="Q98C76"/>
<dbReference type="InterPro" id="IPR036188">
    <property type="entry name" value="FAD/NAD-bd_sf"/>
</dbReference>
<name>Q98C76_RHILO</name>
<evidence type="ECO:0000256" key="3">
    <source>
        <dbReference type="ARBA" id="ARBA00022630"/>
    </source>
</evidence>
<dbReference type="InterPro" id="IPR007867">
    <property type="entry name" value="GMC_OxRtase_C"/>
</dbReference>
<dbReference type="Gene3D" id="3.50.50.60">
    <property type="entry name" value="FAD/NAD(P)-binding domain"/>
    <property type="match status" value="2"/>
</dbReference>
<evidence type="ECO:0000256" key="1">
    <source>
        <dbReference type="ARBA" id="ARBA00001974"/>
    </source>
</evidence>
<dbReference type="InterPro" id="IPR051473">
    <property type="entry name" value="P2Ox-like"/>
</dbReference>
<evidence type="ECO:0000259" key="6">
    <source>
        <dbReference type="Pfam" id="PF05199"/>
    </source>
</evidence>
<protein>
    <submittedName>
        <fullName evidence="7">Mlr5266 protein</fullName>
    </submittedName>
</protein>
<reference evidence="7 8" key="1">
    <citation type="journal article" date="2000" name="DNA Res.">
        <title>Complete genome structure of the nitrogen-fixing symbiotic bacterium Mesorhizobium loti.</title>
        <authorList>
            <person name="Kaneko T."/>
            <person name="Nakamura Y."/>
            <person name="Sato S."/>
            <person name="Asamizu E."/>
            <person name="Kato T."/>
            <person name="Sasamoto S."/>
            <person name="Watanabe A."/>
            <person name="Idesawa K."/>
            <person name="Ishikawa A."/>
            <person name="Kawashima K."/>
            <person name="Kimura T."/>
            <person name="Kishida Y."/>
            <person name="Kiyokawa C."/>
            <person name="Kohara M."/>
            <person name="Matsumoto M."/>
            <person name="Matsuno A."/>
            <person name="Mochizuki Y."/>
            <person name="Nakayama S."/>
            <person name="Nakazaki N."/>
            <person name="Shimpo S."/>
            <person name="Sugimoto M."/>
            <person name="Takeuchi C."/>
            <person name="Yamada M."/>
            <person name="Tabata S."/>
        </authorList>
    </citation>
    <scope>NUCLEOTIDE SEQUENCE [LARGE SCALE GENOMIC DNA]</scope>
    <source>
        <strain evidence="8">LMG 29417 / CECT 9101 / MAFF 303099</strain>
    </source>
</reference>
<dbReference type="PANTHER" id="PTHR42784:SF1">
    <property type="entry name" value="PYRANOSE 2-OXIDASE"/>
    <property type="match status" value="1"/>
</dbReference>
<keyword evidence="3" id="KW-0285">Flavoprotein</keyword>
<dbReference type="eggNOG" id="COG2303">
    <property type="taxonomic scope" value="Bacteria"/>
</dbReference>
<comment type="cofactor">
    <cofactor evidence="1">
        <name>FAD</name>
        <dbReference type="ChEBI" id="CHEBI:57692"/>
    </cofactor>
</comment>
<keyword evidence="4" id="KW-0274">FAD</keyword>
<dbReference type="EMBL" id="BA000012">
    <property type="protein sequence ID" value="BAB51745.1"/>
    <property type="molecule type" value="Genomic_DNA"/>
</dbReference>
<dbReference type="KEGG" id="mlo:mlr5266"/>
<proteinExistence type="inferred from homology"/>
<dbReference type="SUPFAM" id="SSF51905">
    <property type="entry name" value="FAD/NAD(P)-binding domain"/>
    <property type="match status" value="1"/>
</dbReference>